<evidence type="ECO:0000313" key="8">
    <source>
        <dbReference type="EMBL" id="RLQ88099.1"/>
    </source>
</evidence>
<feature type="domain" description="EamA" evidence="7">
    <location>
        <begin position="158"/>
        <end position="289"/>
    </location>
</feature>
<feature type="domain" description="EamA" evidence="7">
    <location>
        <begin position="16"/>
        <end position="147"/>
    </location>
</feature>
<feature type="transmembrane region" description="Helical" evidence="6">
    <location>
        <begin position="247"/>
        <end position="267"/>
    </location>
</feature>
<evidence type="ECO:0000256" key="2">
    <source>
        <dbReference type="ARBA" id="ARBA00009853"/>
    </source>
</evidence>
<dbReference type="InterPro" id="IPR000620">
    <property type="entry name" value="EamA_dom"/>
</dbReference>
<dbReference type="InterPro" id="IPR037185">
    <property type="entry name" value="EmrE-like"/>
</dbReference>
<dbReference type="PANTHER" id="PTHR22911">
    <property type="entry name" value="ACYL-MALONYL CONDENSING ENZYME-RELATED"/>
    <property type="match status" value="1"/>
</dbReference>
<evidence type="ECO:0000256" key="3">
    <source>
        <dbReference type="ARBA" id="ARBA00022692"/>
    </source>
</evidence>
<feature type="transmembrane region" description="Helical" evidence="6">
    <location>
        <begin position="219"/>
        <end position="240"/>
    </location>
</feature>
<gene>
    <name evidence="8" type="ORF">D8780_07655</name>
</gene>
<dbReference type="PANTHER" id="PTHR22911:SF6">
    <property type="entry name" value="SOLUTE CARRIER FAMILY 35 MEMBER G1"/>
    <property type="match status" value="1"/>
</dbReference>
<evidence type="ECO:0000313" key="9">
    <source>
        <dbReference type="Proteomes" id="UP000281094"/>
    </source>
</evidence>
<protein>
    <submittedName>
        <fullName evidence="8">DMT family transporter</fullName>
    </submittedName>
</protein>
<comment type="similarity">
    <text evidence="2">Belongs to the drug/metabolite transporter (DMT) superfamily. 10 TMS drug/metabolite exporter (DME) (TC 2.A.7.3) family.</text>
</comment>
<dbReference type="GO" id="GO:0016020">
    <property type="term" value="C:membrane"/>
    <property type="evidence" value="ECO:0007669"/>
    <property type="project" value="UniProtKB-SubCell"/>
</dbReference>
<evidence type="ECO:0000256" key="1">
    <source>
        <dbReference type="ARBA" id="ARBA00004141"/>
    </source>
</evidence>
<feature type="transmembrane region" description="Helical" evidence="6">
    <location>
        <begin position="134"/>
        <end position="151"/>
    </location>
</feature>
<name>A0A3L7JCN5_9HYPH</name>
<evidence type="ECO:0000256" key="6">
    <source>
        <dbReference type="SAM" id="Phobius"/>
    </source>
</evidence>
<dbReference type="AlphaFoldDB" id="A0A3L7JCN5"/>
<evidence type="ECO:0000259" key="7">
    <source>
        <dbReference type="Pfam" id="PF00892"/>
    </source>
</evidence>
<comment type="caution">
    <text evidence="8">The sequence shown here is derived from an EMBL/GenBank/DDBJ whole genome shotgun (WGS) entry which is preliminary data.</text>
</comment>
<feature type="transmembrane region" description="Helical" evidence="6">
    <location>
        <begin position="84"/>
        <end position="101"/>
    </location>
</feature>
<keyword evidence="5 6" id="KW-0472">Membrane</keyword>
<evidence type="ECO:0000256" key="5">
    <source>
        <dbReference type="ARBA" id="ARBA00023136"/>
    </source>
</evidence>
<dbReference type="SUPFAM" id="SSF103481">
    <property type="entry name" value="Multidrug resistance efflux transporter EmrE"/>
    <property type="match status" value="2"/>
</dbReference>
<keyword evidence="9" id="KW-1185">Reference proteome</keyword>
<dbReference type="Proteomes" id="UP000281094">
    <property type="component" value="Unassembled WGS sequence"/>
</dbReference>
<feature type="transmembrane region" description="Helical" evidence="6">
    <location>
        <begin position="107"/>
        <end position="125"/>
    </location>
</feature>
<reference evidence="8 9" key="1">
    <citation type="submission" date="2018-10" db="EMBL/GenBank/DDBJ databases">
        <title>Notoacmeibacter sp. M2BS9Y-3-1, whole genome shotgun sequence.</title>
        <authorList>
            <person name="Tuo L."/>
        </authorList>
    </citation>
    <scope>NUCLEOTIDE SEQUENCE [LARGE SCALE GENOMIC DNA]</scope>
    <source>
        <strain evidence="8 9">M2BS9Y-3-1</strain>
    </source>
</reference>
<dbReference type="RefSeq" id="WP_121645064.1">
    <property type="nucleotide sequence ID" value="NZ_RCWN01000001.1"/>
</dbReference>
<keyword evidence="4 6" id="KW-1133">Transmembrane helix</keyword>
<evidence type="ECO:0000256" key="4">
    <source>
        <dbReference type="ARBA" id="ARBA00022989"/>
    </source>
</evidence>
<sequence>MPFLSFWHDRLSSNLKAALLTLFGVSAFVVNDSLTRVAGNTLPVSQVMLLRGLFASLTLFIWLRTKGPLPPIRAMLDLRLLARNILDGTATILFLMALAKMPLANVFAILQGIPLAVTAAAAILLREPVGWRRWGAIGIGFLGVLICLRPGPDGFSIYAICLLLSVICSALREIVTRTIRPELPSSVVSFVTSIAVGLFGLLILPFETRSWQTPGWAELLALFFAGVFVILGLISTTAAIRGGDVSFAAPFRYGNLIVAILIGWLFFAELPDALTLIGSAIIVGSGLFTLYRERVRKDAQPIAAENMARGAPRGI</sequence>
<feature type="transmembrane region" description="Helical" evidence="6">
    <location>
        <begin position="43"/>
        <end position="63"/>
    </location>
</feature>
<feature type="transmembrane region" description="Helical" evidence="6">
    <location>
        <begin position="157"/>
        <end position="175"/>
    </location>
</feature>
<dbReference type="Pfam" id="PF00892">
    <property type="entry name" value="EamA"/>
    <property type="match status" value="2"/>
</dbReference>
<comment type="subcellular location">
    <subcellularLocation>
        <location evidence="1">Membrane</location>
        <topology evidence="1">Multi-pass membrane protein</topology>
    </subcellularLocation>
</comment>
<dbReference type="Gene3D" id="1.10.3730.20">
    <property type="match status" value="1"/>
</dbReference>
<feature type="transmembrane region" description="Helical" evidence="6">
    <location>
        <begin position="273"/>
        <end position="291"/>
    </location>
</feature>
<proteinExistence type="inferred from homology"/>
<feature type="transmembrane region" description="Helical" evidence="6">
    <location>
        <begin position="187"/>
        <end position="207"/>
    </location>
</feature>
<accession>A0A3L7JCN5</accession>
<keyword evidence="3 6" id="KW-0812">Transmembrane</keyword>
<organism evidence="8 9">
    <name type="scientific">Notoacmeibacter ruber</name>
    <dbReference type="NCBI Taxonomy" id="2670375"/>
    <lineage>
        <taxon>Bacteria</taxon>
        <taxon>Pseudomonadati</taxon>
        <taxon>Pseudomonadota</taxon>
        <taxon>Alphaproteobacteria</taxon>
        <taxon>Hyphomicrobiales</taxon>
        <taxon>Notoacmeibacteraceae</taxon>
        <taxon>Notoacmeibacter</taxon>
    </lineage>
</organism>
<dbReference type="EMBL" id="RCWN01000001">
    <property type="protein sequence ID" value="RLQ88099.1"/>
    <property type="molecule type" value="Genomic_DNA"/>
</dbReference>